<dbReference type="PROSITE" id="PS51257">
    <property type="entry name" value="PROKAR_LIPOPROTEIN"/>
    <property type="match status" value="1"/>
</dbReference>
<evidence type="ECO:0008006" key="3">
    <source>
        <dbReference type="Google" id="ProtNLM"/>
    </source>
</evidence>
<gene>
    <name evidence="1" type="ORF">I532_17793</name>
</gene>
<organism evidence="1 2">
    <name type="scientific">Brevibacillus borstelensis AK1</name>
    <dbReference type="NCBI Taxonomy" id="1300222"/>
    <lineage>
        <taxon>Bacteria</taxon>
        <taxon>Bacillati</taxon>
        <taxon>Bacillota</taxon>
        <taxon>Bacilli</taxon>
        <taxon>Bacillales</taxon>
        <taxon>Paenibacillaceae</taxon>
        <taxon>Brevibacillus</taxon>
    </lineage>
</organism>
<evidence type="ECO:0000313" key="2">
    <source>
        <dbReference type="Proteomes" id="UP000012081"/>
    </source>
</evidence>
<dbReference type="SUPFAM" id="SSF69318">
    <property type="entry name" value="Integrin alpha N-terminal domain"/>
    <property type="match status" value="1"/>
</dbReference>
<accession>M8E7J4</accession>
<name>M8E7J4_9BACL</name>
<evidence type="ECO:0000313" key="1">
    <source>
        <dbReference type="EMBL" id="EMT51430.1"/>
    </source>
</evidence>
<dbReference type="Proteomes" id="UP000012081">
    <property type="component" value="Unassembled WGS sequence"/>
</dbReference>
<dbReference type="STRING" id="1300222.I532_17793"/>
<reference evidence="1 2" key="1">
    <citation type="submission" date="2013-03" db="EMBL/GenBank/DDBJ databases">
        <title>Assembly of a new bacterial strain Brevibacillus borstelensis AK1.</title>
        <authorList>
            <person name="Rajan I."/>
            <person name="PoliReddy D."/>
            <person name="Sugumar T."/>
            <person name="Rathinam K."/>
            <person name="Alqarawi S."/>
            <person name="Khalil A.B."/>
            <person name="Sivakumar N."/>
        </authorList>
    </citation>
    <scope>NUCLEOTIDE SEQUENCE [LARGE SCALE GENOMIC DNA]</scope>
    <source>
        <strain evidence="1 2">AK1</strain>
    </source>
</reference>
<dbReference type="PATRIC" id="fig|1300222.3.peg.3728"/>
<dbReference type="EMBL" id="APBN01000008">
    <property type="protein sequence ID" value="EMT51430.1"/>
    <property type="molecule type" value="Genomic_DNA"/>
</dbReference>
<proteinExistence type="predicted"/>
<protein>
    <recommendedName>
        <fullName evidence="3">VCBS repeat-containing protein</fullName>
    </recommendedName>
</protein>
<dbReference type="AlphaFoldDB" id="M8E7J4"/>
<sequence length="469" mass="51972">MRLFEHQQKGTKRQMKKIWLYLAVLSVALTGGGCGFTDTPNELMRAPAADVNQQSINQAVMQFLPPGSQLTVPLNPTESSAVALHDLTGNGSPEVIAFYKTEKTDYEIGVLVLSQSGGNWKKTASFTGIGRELDYVDYVDMTGDGIPEMLIGWGGGDGLNKELSVYSLKENQPVELLKQPYSVMAVGDLAGNQEQELALVVHDNNNLVSKAEVYGPTDGKLSKWTEIQLDGNVNGYEQAVIGKASPTKNGIFIEAGLGAHSAMTELLILENGQLLRPLAGTREEMELTFKPYSLYSEDINDDGIIEIGIHTQPPGTDEMAMAEIPWISSYYQWDGKSGLKHMEDHFQSTRLGIDFRIPDKWKDKFTVERNPDSNSTVAHMVYYGQNGEQKATLLTFQSIPQQEWAKMEKSSEGKQTPYLVLSEQGKQVLVAIQPQKPDNLSSAALREYNAMLLTSDEIRQLFRPLKMQL</sequence>
<keyword evidence="2" id="KW-1185">Reference proteome</keyword>
<dbReference type="InterPro" id="IPR028994">
    <property type="entry name" value="Integrin_alpha_N"/>
</dbReference>
<comment type="caution">
    <text evidence="1">The sequence shown here is derived from an EMBL/GenBank/DDBJ whole genome shotgun (WGS) entry which is preliminary data.</text>
</comment>